<dbReference type="SMART" id="SM00061">
    <property type="entry name" value="MATH"/>
    <property type="match status" value="1"/>
</dbReference>
<evidence type="ECO:0000256" key="7">
    <source>
        <dbReference type="SAM" id="Coils"/>
    </source>
</evidence>
<dbReference type="InterPro" id="IPR013083">
    <property type="entry name" value="Znf_RING/FYVE/PHD"/>
</dbReference>
<evidence type="ECO:0000259" key="10">
    <source>
        <dbReference type="PROSITE" id="PS50144"/>
    </source>
</evidence>
<keyword evidence="11" id="KW-0808">Transferase</keyword>
<dbReference type="CDD" id="cd00121">
    <property type="entry name" value="MATH"/>
    <property type="match status" value="1"/>
</dbReference>
<dbReference type="Gene3D" id="2.60.210.10">
    <property type="entry name" value="Apoptosis, Tumor Necrosis Factor Receptor Associated Protein 2, Chain A"/>
    <property type="match status" value="1"/>
</dbReference>
<accession>A0A2P6PL44</accession>
<dbReference type="GO" id="GO:0006357">
    <property type="term" value="P:regulation of transcription by RNA polymerase II"/>
    <property type="evidence" value="ECO:0007669"/>
    <property type="project" value="TreeGrafter"/>
</dbReference>
<evidence type="ECO:0000256" key="6">
    <source>
        <dbReference type="PROSITE-ProRule" id="PRU00146"/>
    </source>
</evidence>
<evidence type="ECO:0000256" key="5">
    <source>
        <dbReference type="ARBA" id="ARBA00023242"/>
    </source>
</evidence>
<keyword evidence="3 6" id="KW-0863">Zinc-finger</keyword>
<dbReference type="GO" id="GO:0061733">
    <property type="term" value="F:protein-lysine-acetyltransferase activity"/>
    <property type="evidence" value="ECO:0007669"/>
    <property type="project" value="UniProtKB-EC"/>
</dbReference>
<dbReference type="Pfam" id="PF16135">
    <property type="entry name" value="TDBD"/>
    <property type="match status" value="1"/>
</dbReference>
<dbReference type="Gramene" id="PRQ22653">
    <property type="protein sequence ID" value="PRQ22653"/>
    <property type="gene ID" value="RchiOBHm_Chr6g0252621"/>
</dbReference>
<comment type="subcellular location">
    <subcellularLocation>
        <location evidence="1">Nucleus</location>
    </subcellularLocation>
</comment>
<keyword evidence="7" id="KW-0175">Coiled coil</keyword>
<dbReference type="InterPro" id="IPR016181">
    <property type="entry name" value="Acyl_CoA_acyltransferase"/>
</dbReference>
<dbReference type="Pfam" id="PF23209">
    <property type="entry name" value="IDM1_C"/>
    <property type="match status" value="1"/>
</dbReference>
<keyword evidence="2" id="KW-0479">Metal-binding</keyword>
<dbReference type="PROSITE" id="PS50016">
    <property type="entry name" value="ZF_PHD_2"/>
    <property type="match status" value="1"/>
</dbReference>
<dbReference type="InterPro" id="IPR002083">
    <property type="entry name" value="MATH/TRAF_dom"/>
</dbReference>
<protein>
    <submittedName>
        <fullName evidence="11">Putative histone acetyltransferase chromatin regulator PHD family</fullName>
        <ecNumber evidence="11">2.3.1.48</ecNumber>
    </submittedName>
</protein>
<evidence type="ECO:0000256" key="8">
    <source>
        <dbReference type="SAM" id="MobiDB-lite"/>
    </source>
</evidence>
<dbReference type="SUPFAM" id="SSF55729">
    <property type="entry name" value="Acyl-CoA N-acyltransferases (Nat)"/>
    <property type="match status" value="1"/>
</dbReference>
<dbReference type="PROSITE" id="PS50144">
    <property type="entry name" value="MATH"/>
    <property type="match status" value="1"/>
</dbReference>
<evidence type="ECO:0000256" key="2">
    <source>
        <dbReference type="ARBA" id="ARBA00022723"/>
    </source>
</evidence>
<keyword evidence="4" id="KW-0862">Zinc</keyword>
<feature type="coiled-coil region" evidence="7">
    <location>
        <begin position="888"/>
        <end position="922"/>
    </location>
</feature>
<evidence type="ECO:0000256" key="4">
    <source>
        <dbReference type="ARBA" id="ARBA00022833"/>
    </source>
</evidence>
<comment type="caution">
    <text evidence="11">The sequence shown here is derived from an EMBL/GenBank/DDBJ whole genome shotgun (WGS) entry which is preliminary data.</text>
</comment>
<dbReference type="Proteomes" id="UP000238479">
    <property type="component" value="Chromosome 6"/>
</dbReference>
<proteinExistence type="predicted"/>
<dbReference type="InterPro" id="IPR056511">
    <property type="entry name" value="IDM1_C"/>
</dbReference>
<dbReference type="Gene3D" id="3.40.630.30">
    <property type="match status" value="1"/>
</dbReference>
<reference evidence="11 12" key="1">
    <citation type="journal article" date="2018" name="Nat. Genet.">
        <title>The Rosa genome provides new insights in the design of modern roses.</title>
        <authorList>
            <person name="Bendahmane M."/>
        </authorList>
    </citation>
    <scope>NUCLEOTIDE SEQUENCE [LARGE SCALE GENOMIC DNA]</scope>
    <source>
        <strain evidence="12">cv. Old Blush</strain>
    </source>
</reference>
<evidence type="ECO:0000313" key="11">
    <source>
        <dbReference type="EMBL" id="PRQ22653.1"/>
    </source>
</evidence>
<feature type="region of interest" description="Disordered" evidence="8">
    <location>
        <begin position="37"/>
        <end position="68"/>
    </location>
</feature>
<dbReference type="InterPro" id="IPR032308">
    <property type="entry name" value="TDBD"/>
</dbReference>
<evidence type="ECO:0000259" key="9">
    <source>
        <dbReference type="PROSITE" id="PS50016"/>
    </source>
</evidence>
<dbReference type="STRING" id="74649.A0A2P6PL44"/>
<keyword evidence="5" id="KW-0539">Nucleus</keyword>
<dbReference type="GO" id="GO:0008270">
    <property type="term" value="F:zinc ion binding"/>
    <property type="evidence" value="ECO:0007669"/>
    <property type="project" value="UniProtKB-KW"/>
</dbReference>
<dbReference type="CDD" id="cd04301">
    <property type="entry name" value="NAT_SF"/>
    <property type="match status" value="1"/>
</dbReference>
<dbReference type="EC" id="2.3.1.48" evidence="11"/>
<feature type="domain" description="MATH" evidence="10">
    <location>
        <begin position="543"/>
        <end position="669"/>
    </location>
</feature>
<dbReference type="SMART" id="SM00249">
    <property type="entry name" value="PHD"/>
    <property type="match status" value="2"/>
</dbReference>
<dbReference type="PROSITE" id="PS01359">
    <property type="entry name" value="ZF_PHD_1"/>
    <property type="match status" value="1"/>
</dbReference>
<keyword evidence="12" id="KW-1185">Reference proteome</keyword>
<dbReference type="SUPFAM" id="SSF49599">
    <property type="entry name" value="TRAF domain-like"/>
    <property type="match status" value="1"/>
</dbReference>
<dbReference type="InterPro" id="IPR042163">
    <property type="entry name" value="PHF12"/>
</dbReference>
<evidence type="ECO:0000256" key="1">
    <source>
        <dbReference type="ARBA" id="ARBA00004123"/>
    </source>
</evidence>
<name>A0A2P6PL44_ROSCH</name>
<dbReference type="GO" id="GO:0003714">
    <property type="term" value="F:transcription corepressor activity"/>
    <property type="evidence" value="ECO:0007669"/>
    <property type="project" value="InterPro"/>
</dbReference>
<dbReference type="PANTHER" id="PTHR46309:SF12">
    <property type="entry name" value="GB|AAC80581.1"/>
    <property type="match status" value="1"/>
</dbReference>
<dbReference type="PANTHER" id="PTHR46309">
    <property type="entry name" value="PHD FINGER PROTEIN 12"/>
    <property type="match status" value="1"/>
</dbReference>
<evidence type="ECO:0000256" key="3">
    <source>
        <dbReference type="ARBA" id="ARBA00022771"/>
    </source>
</evidence>
<dbReference type="InterPro" id="IPR011011">
    <property type="entry name" value="Znf_FYVE_PHD"/>
</dbReference>
<gene>
    <name evidence="11" type="ORF">RchiOBHm_Chr6g0252621</name>
</gene>
<dbReference type="InterPro" id="IPR001965">
    <property type="entry name" value="Znf_PHD"/>
</dbReference>
<dbReference type="InterPro" id="IPR019787">
    <property type="entry name" value="Znf_PHD-finger"/>
</dbReference>
<dbReference type="OrthoDB" id="1903104at2759"/>
<keyword evidence="11" id="KW-0012">Acyltransferase</keyword>
<dbReference type="AlphaFoldDB" id="A0A2P6PL44"/>
<dbReference type="Pfam" id="PF22486">
    <property type="entry name" value="MATH_2"/>
    <property type="match status" value="1"/>
</dbReference>
<sequence>MERRKDQRVNHYVRKKWTRNRDIMSWWSNVVEFDNLNSENEHNANPPKLKRRKASASSSGYRTGLAGSKPTRVLRSRKLVQEKVTLTSAHYRPCTILSWLIDNDVVFPSEKVHYCTAKGSHPMAQGTISRLGIVCNCCQKVFSLCDFESHAGCSENHVGCSNHIPAANIFLDDGRSILDCQMQLLSEKRKRSCRSQPHGRIKGNWTPGENDSFCTVCCDGGHLVLCDLCPSAFHKSCIGLKDVPDGDWFCPACCCGLCGQSILKKDRKPTMHYRTCGQCEREYHTGCLRKISADMLESDPKGNWFCRESCKKIYLGLHECLGKQFPAGIDSLTWSLLKSDSKDTNEPNNDAITETYSRLNLAVIVMHECFKPFKKPHTGTDLAEDIIFSRGSDRNRMNCQGFYTMLLEKNDEIISVATVRIYGAQVAEIPLIGTKFQYRRGGMCRLLMHLLEKMLMNLGVERLVLPTVPHLLDNWSSFGFSKMTDSQRLQVLDYRFMEFRDTIICQKSLMKIPLAEPCPSEGTPLFISGSVDNMDSNGSSGDNVSITWKIDNFSTLLCIKKYSDTFLTGQLRWRILLFPNGRESVDDLSVSFDVEGGSELPLGWSRYAQLSMTMVNQLQRSKSITKESRHVFNRGGSDCGFTSLIPLNELHDPSKGYLVNDTCIIEANITVCKARIQISHDQKTGLESVDVPNPSTAARRASCFKNVTAVHDATTSQHVYIELSDASSEPMEVPDLSSATRKATSFQHMTASQDTASSAEVIKFFSGTSTDHSLDEEFDVVSSTSPSDLLNFRGLADIKKDFVPLLEEVCLWHPSLIECQRKSSPQFTEWAFTALGKVLHFLKTKKVKDMTTYVCKDLQILWNELKAFGFDLTWLKPHVERALGMSKFVESTTELKRAAENVKALEIESKRLKAKLAAARSDLDKAGQGFEEIMDSELGYHTR</sequence>
<dbReference type="SUPFAM" id="SSF57903">
    <property type="entry name" value="FYVE/PHD zinc finger"/>
    <property type="match status" value="2"/>
</dbReference>
<dbReference type="InterPro" id="IPR008974">
    <property type="entry name" value="TRAF-like"/>
</dbReference>
<dbReference type="EMBL" id="PDCK01000044">
    <property type="protein sequence ID" value="PRQ22653.1"/>
    <property type="molecule type" value="Genomic_DNA"/>
</dbReference>
<feature type="domain" description="PHD-type" evidence="9">
    <location>
        <begin position="211"/>
        <end position="256"/>
    </location>
</feature>
<dbReference type="GO" id="GO:0005634">
    <property type="term" value="C:nucleus"/>
    <property type="evidence" value="ECO:0007669"/>
    <property type="project" value="UniProtKB-SubCell"/>
</dbReference>
<dbReference type="InterPro" id="IPR019786">
    <property type="entry name" value="Zinc_finger_PHD-type_CS"/>
</dbReference>
<dbReference type="Pfam" id="PF00628">
    <property type="entry name" value="PHD"/>
    <property type="match status" value="1"/>
</dbReference>
<organism evidence="11 12">
    <name type="scientific">Rosa chinensis</name>
    <name type="common">China rose</name>
    <dbReference type="NCBI Taxonomy" id="74649"/>
    <lineage>
        <taxon>Eukaryota</taxon>
        <taxon>Viridiplantae</taxon>
        <taxon>Streptophyta</taxon>
        <taxon>Embryophyta</taxon>
        <taxon>Tracheophyta</taxon>
        <taxon>Spermatophyta</taxon>
        <taxon>Magnoliopsida</taxon>
        <taxon>eudicotyledons</taxon>
        <taxon>Gunneridae</taxon>
        <taxon>Pentapetalae</taxon>
        <taxon>rosids</taxon>
        <taxon>fabids</taxon>
        <taxon>Rosales</taxon>
        <taxon>Rosaceae</taxon>
        <taxon>Rosoideae</taxon>
        <taxon>Rosoideae incertae sedis</taxon>
        <taxon>Rosa</taxon>
    </lineage>
</organism>
<evidence type="ECO:0000313" key="12">
    <source>
        <dbReference type="Proteomes" id="UP000238479"/>
    </source>
</evidence>
<dbReference type="Gene3D" id="3.30.40.10">
    <property type="entry name" value="Zinc/RING finger domain, C3HC4 (zinc finger)"/>
    <property type="match status" value="2"/>
</dbReference>